<dbReference type="PANTHER" id="PTHR43649:SF30">
    <property type="entry name" value="ABC TRANSPORTER SUBSTRATE-BINDING PROTEIN"/>
    <property type="match status" value="1"/>
</dbReference>
<dbReference type="GO" id="GO:0055085">
    <property type="term" value="P:transmembrane transport"/>
    <property type="evidence" value="ECO:0007669"/>
    <property type="project" value="InterPro"/>
</dbReference>
<dbReference type="InterPro" id="IPR050490">
    <property type="entry name" value="Bact_solute-bd_prot1"/>
</dbReference>
<evidence type="ECO:0000256" key="1">
    <source>
        <dbReference type="ARBA" id="ARBA00008520"/>
    </source>
</evidence>
<dbReference type="PROSITE" id="PS01037">
    <property type="entry name" value="SBP_BACTERIAL_1"/>
    <property type="match status" value="1"/>
</dbReference>
<dbReference type="Gene3D" id="3.40.190.10">
    <property type="entry name" value="Periplasmic binding protein-like II"/>
    <property type="match status" value="1"/>
</dbReference>
<dbReference type="AlphaFoldDB" id="A0A094SJB4"/>
<dbReference type="Pfam" id="PF01547">
    <property type="entry name" value="SBP_bac_1"/>
    <property type="match status" value="1"/>
</dbReference>
<evidence type="ECO:0000313" key="4">
    <source>
        <dbReference type="EMBL" id="KGA18538.1"/>
    </source>
</evidence>
<proteinExistence type="inferred from homology"/>
<dbReference type="CDD" id="cd14748">
    <property type="entry name" value="PBP2_UgpB"/>
    <property type="match status" value="1"/>
</dbReference>
<dbReference type="EMBL" id="JNSK01000023">
    <property type="protein sequence ID" value="KGA18538.1"/>
    <property type="molecule type" value="Genomic_DNA"/>
</dbReference>
<gene>
    <name evidence="4" type="ORF">GM50_8255</name>
</gene>
<evidence type="ECO:0008006" key="5">
    <source>
        <dbReference type="Google" id="ProtNLM"/>
    </source>
</evidence>
<organism evidence="4">
    <name type="scientific">freshwater metagenome</name>
    <dbReference type="NCBI Taxonomy" id="449393"/>
    <lineage>
        <taxon>unclassified sequences</taxon>
        <taxon>metagenomes</taxon>
        <taxon>ecological metagenomes</taxon>
    </lineage>
</organism>
<dbReference type="SUPFAM" id="SSF53850">
    <property type="entry name" value="Periplasmic binding protein-like II"/>
    <property type="match status" value="1"/>
</dbReference>
<sequence>MFTRSRKVFFSVAIAAATALTTSHMAPAQAASKNVTLEFWNYWDGGNGQALAGLVKEFNSKNPGITVKPVTFPWGDLLPKLQASIASGTTPALAATDIAWMANLHASGKLQDLGAALGGVKAASSDIYPQLLTYSIYKGKLQSLPASTNNLALFYNKDLFRKAGLNPNKPPKTWDEMRAAALAISKLGGGTQGMEIYTGVGEGLTWQFQPYLWQIGAGFLNKTNTAPTFNTEKGRKALQFLVDIINVDRSATAGQWGAFDKGQAGMRIDGSWMVGGYRENAPFEFGTTTLPIPTGGVPATNMGGEQIMSFKGSADKNAAAIKFIKWFTSADIQARWDAKTNFMPIRASVASHPTMLKHMVDEPGLKAFVDQQKYAQARPAIKTYPAISDAFSKALEPAFYGKVSVAEALAAADAAVRKVLP</sequence>
<dbReference type="PANTHER" id="PTHR43649">
    <property type="entry name" value="ARABINOSE-BINDING PROTEIN-RELATED"/>
    <property type="match status" value="1"/>
</dbReference>
<dbReference type="InterPro" id="IPR006059">
    <property type="entry name" value="SBP"/>
</dbReference>
<keyword evidence="3" id="KW-0732">Signal</keyword>
<dbReference type="InterPro" id="IPR006061">
    <property type="entry name" value="SBP_1_CS"/>
</dbReference>
<evidence type="ECO:0000256" key="3">
    <source>
        <dbReference type="ARBA" id="ARBA00022729"/>
    </source>
</evidence>
<comment type="caution">
    <text evidence="4">The sequence shown here is derived from an EMBL/GenBank/DDBJ whole genome shotgun (WGS) entry which is preliminary data.</text>
</comment>
<comment type="similarity">
    <text evidence="1">Belongs to the bacterial solute-binding protein 1 family.</text>
</comment>
<keyword evidence="2" id="KW-0813">Transport</keyword>
<accession>A0A094SJB4</accession>
<protein>
    <recommendedName>
        <fullName evidence="5">ABC transporter substrate-binding protein</fullName>
    </recommendedName>
</protein>
<reference evidence="4" key="1">
    <citation type="submission" date="2014-05" db="EMBL/GenBank/DDBJ databases">
        <title>Key roles for freshwater Actinobacteria revealed by deep metagenomic sequencing.</title>
        <authorList>
            <person name="Ghai R."/>
            <person name="Mizuno C.M."/>
            <person name="Picazo A."/>
            <person name="Camacho A."/>
            <person name="Rodriguez-Valera F."/>
        </authorList>
    </citation>
    <scope>NUCLEOTIDE SEQUENCE</scope>
</reference>
<name>A0A094SJB4_9ZZZZ</name>
<evidence type="ECO:0000256" key="2">
    <source>
        <dbReference type="ARBA" id="ARBA00022448"/>
    </source>
</evidence>